<dbReference type="PANTHER" id="PTHR21717">
    <property type="entry name" value="TELOMERIC REPEAT BINDING PROTEIN"/>
    <property type="match status" value="1"/>
</dbReference>
<evidence type="ECO:0008006" key="9">
    <source>
        <dbReference type="Google" id="ProtNLM"/>
    </source>
</evidence>
<comment type="caution">
    <text evidence="7">The sequence shown here is derived from an EMBL/GenBank/DDBJ whole genome shotgun (WGS) entry which is preliminary data.</text>
</comment>
<dbReference type="GO" id="GO:0042162">
    <property type="term" value="F:telomeric DNA binding"/>
    <property type="evidence" value="ECO:0007669"/>
    <property type="project" value="UniProtKB-ARBA"/>
</dbReference>
<evidence type="ECO:0000256" key="2">
    <source>
        <dbReference type="ARBA" id="ARBA00023125"/>
    </source>
</evidence>
<evidence type="ECO:0000313" key="7">
    <source>
        <dbReference type="EMBL" id="GAA0140028.1"/>
    </source>
</evidence>
<evidence type="ECO:0000256" key="4">
    <source>
        <dbReference type="SAM" id="MobiDB-lite"/>
    </source>
</evidence>
<dbReference type="InterPro" id="IPR029071">
    <property type="entry name" value="Ubiquitin-like_domsf"/>
</dbReference>
<feature type="domain" description="Myb-like" evidence="5">
    <location>
        <begin position="588"/>
        <end position="643"/>
    </location>
</feature>
<dbReference type="Pfam" id="PF23603">
    <property type="entry name" value="Ubiquitin_TPR1"/>
    <property type="match status" value="1"/>
</dbReference>
<feature type="region of interest" description="Disordered" evidence="4">
    <location>
        <begin position="352"/>
        <end position="396"/>
    </location>
</feature>
<dbReference type="GO" id="GO:0005634">
    <property type="term" value="C:nucleus"/>
    <property type="evidence" value="ECO:0007669"/>
    <property type="project" value="UniProtKB-SubCell"/>
</dbReference>
<feature type="compositionally biased region" description="Basic residues" evidence="4">
    <location>
        <begin position="24"/>
        <end position="33"/>
    </location>
</feature>
<name>A0AAV3NQJ9_LITER</name>
<dbReference type="InterPro" id="IPR017930">
    <property type="entry name" value="Myb_dom"/>
</dbReference>
<keyword evidence="2" id="KW-0238">DNA-binding</keyword>
<keyword evidence="8" id="KW-1185">Reference proteome</keyword>
<protein>
    <recommendedName>
        <fullName evidence="9">Telomere repeat-binding protein 5</fullName>
    </recommendedName>
</protein>
<feature type="compositionally biased region" description="Low complexity" evidence="4">
    <location>
        <begin position="60"/>
        <end position="74"/>
    </location>
</feature>
<dbReference type="InterPro" id="IPR031105">
    <property type="entry name" value="TRP_plant"/>
</dbReference>
<feature type="region of interest" description="Disordered" evidence="4">
    <location>
        <begin position="17"/>
        <end position="36"/>
    </location>
</feature>
<feature type="compositionally biased region" description="Polar residues" evidence="4">
    <location>
        <begin position="364"/>
        <end position="389"/>
    </location>
</feature>
<dbReference type="Proteomes" id="UP001454036">
    <property type="component" value="Unassembled WGS sequence"/>
</dbReference>
<evidence type="ECO:0000313" key="8">
    <source>
        <dbReference type="Proteomes" id="UP001454036"/>
    </source>
</evidence>
<feature type="region of interest" description="Disordered" evidence="4">
    <location>
        <begin position="520"/>
        <end position="558"/>
    </location>
</feature>
<dbReference type="PANTHER" id="PTHR21717:SF70">
    <property type="entry name" value="TELOMERE REPEAT-BINDING PROTEIN 2-RELATED"/>
    <property type="match status" value="1"/>
</dbReference>
<dbReference type="Gene3D" id="1.10.246.220">
    <property type="match status" value="1"/>
</dbReference>
<dbReference type="CDD" id="cd11660">
    <property type="entry name" value="SANT_TRF"/>
    <property type="match status" value="1"/>
</dbReference>
<dbReference type="PROSITE" id="PS51294">
    <property type="entry name" value="HTH_MYB"/>
    <property type="match status" value="1"/>
</dbReference>
<feature type="compositionally biased region" description="Polar residues" evidence="4">
    <location>
        <begin position="525"/>
        <end position="539"/>
    </location>
</feature>
<evidence type="ECO:0000256" key="3">
    <source>
        <dbReference type="ARBA" id="ARBA00023242"/>
    </source>
</evidence>
<dbReference type="InterPro" id="IPR009057">
    <property type="entry name" value="Homeodomain-like_sf"/>
</dbReference>
<feature type="domain" description="HTH myb-type" evidence="6">
    <location>
        <begin position="588"/>
        <end position="647"/>
    </location>
</feature>
<gene>
    <name evidence="7" type="ORF">LIER_01456</name>
</gene>
<comment type="subcellular location">
    <subcellularLocation>
        <location evidence="1">Nucleus</location>
    </subcellularLocation>
</comment>
<dbReference type="AlphaFoldDB" id="A0AAV3NQJ9"/>
<evidence type="ECO:0000259" key="6">
    <source>
        <dbReference type="PROSITE" id="PS51294"/>
    </source>
</evidence>
<evidence type="ECO:0000256" key="1">
    <source>
        <dbReference type="ARBA" id="ARBA00004123"/>
    </source>
</evidence>
<sequence>MALHKRIYYGFNGYQVPPTPRATRSPRTRSIPRKRTDENQMRAFDLLATVAGNILLEGNNSNSSSDVSNNNEHSASLEDSFEKEEHNIDKISNAELSSSGVCSKSFFVSELVNRSHILNNCLKERPHAQGDPGSGPASVITTSDCSMKIDSPEQIVSDRNKFLLGNSTRIAGSELSVSKVSVSCKLDCESKTHMKNESSDKGAMTVRNMANKFNSNCLVTGTRNPSVLLASDRSVKFSFNKDHKSSGFLPVDREGVKLGIRDDDENSGCIQPRTVNKAFRSCNGDRIRDSVSSHCWKVNPAMKGDPNHFDADRDRNHFPQDKNNSCKPQLPVTDYPIKKRKLYDYSSISKYSGGTNEDDCGSTPKGSTGNGPTSFMTSTGVTGPSNSSGVEHASRQRRDVKLKIKSFRVPELFIEIPETATVGSLKRTVMEAVMAILGDGLHVGVVLQGKKIKEDSRTLLQTGISHNNKPDALSFILEPNCPPAPISVYAKSPTFLRSRESPKPLPRYTDAQNLVHDSVRHKAATKSSDVPGSNSTNFVESDHDSAPSPPDMSQDKSVADSKVLVAVPPTNAEAQNMVPMRKPKRSESARRIRRPFTVSEVEALVQAVEKLGTGRWRDVKLRAFDNAKHRTYVDLKDKWKTLVHTARISPQQRRGEPVPQELLDRVLLAHAYWSQQAKQQLKLHSEARLLL</sequence>
<dbReference type="InterPro" id="IPR057625">
    <property type="entry name" value="TPR1-6-like_ubiquitin"/>
</dbReference>
<dbReference type="PROSITE" id="PS50090">
    <property type="entry name" value="MYB_LIKE"/>
    <property type="match status" value="1"/>
</dbReference>
<dbReference type="EMBL" id="BAABME010000141">
    <property type="protein sequence ID" value="GAA0140028.1"/>
    <property type="molecule type" value="Genomic_DNA"/>
</dbReference>
<reference evidence="7 8" key="1">
    <citation type="submission" date="2024-01" db="EMBL/GenBank/DDBJ databases">
        <title>The complete chloroplast genome sequence of Lithospermum erythrorhizon: insights into the phylogenetic relationship among Boraginaceae species and the maternal lineages of purple gromwells.</title>
        <authorList>
            <person name="Okada T."/>
            <person name="Watanabe K."/>
        </authorList>
    </citation>
    <scope>NUCLEOTIDE SEQUENCE [LARGE SCALE GENOMIC DNA]</scope>
</reference>
<feature type="compositionally biased region" description="Basic and acidic residues" evidence="4">
    <location>
        <begin position="306"/>
        <end position="320"/>
    </location>
</feature>
<proteinExistence type="predicted"/>
<dbReference type="InterPro" id="IPR001005">
    <property type="entry name" value="SANT/Myb"/>
</dbReference>
<dbReference type="SMART" id="SM00717">
    <property type="entry name" value="SANT"/>
    <property type="match status" value="1"/>
</dbReference>
<dbReference type="SUPFAM" id="SSF46689">
    <property type="entry name" value="Homeodomain-like"/>
    <property type="match status" value="1"/>
</dbReference>
<keyword evidence="3" id="KW-0539">Nucleus</keyword>
<feature type="region of interest" description="Disordered" evidence="4">
    <location>
        <begin position="306"/>
        <end position="331"/>
    </location>
</feature>
<evidence type="ECO:0000259" key="5">
    <source>
        <dbReference type="PROSITE" id="PS50090"/>
    </source>
</evidence>
<dbReference type="SUPFAM" id="SSF54236">
    <property type="entry name" value="Ubiquitin-like"/>
    <property type="match status" value="1"/>
</dbReference>
<feature type="region of interest" description="Disordered" evidence="4">
    <location>
        <begin position="60"/>
        <end position="84"/>
    </location>
</feature>
<dbReference type="Pfam" id="PF00249">
    <property type="entry name" value="Myb_DNA-binding"/>
    <property type="match status" value="1"/>
</dbReference>
<accession>A0AAV3NQJ9</accession>
<organism evidence="7 8">
    <name type="scientific">Lithospermum erythrorhizon</name>
    <name type="common">Purple gromwell</name>
    <name type="synonym">Lithospermum officinale var. erythrorhizon</name>
    <dbReference type="NCBI Taxonomy" id="34254"/>
    <lineage>
        <taxon>Eukaryota</taxon>
        <taxon>Viridiplantae</taxon>
        <taxon>Streptophyta</taxon>
        <taxon>Embryophyta</taxon>
        <taxon>Tracheophyta</taxon>
        <taxon>Spermatophyta</taxon>
        <taxon>Magnoliopsida</taxon>
        <taxon>eudicotyledons</taxon>
        <taxon>Gunneridae</taxon>
        <taxon>Pentapetalae</taxon>
        <taxon>asterids</taxon>
        <taxon>lamiids</taxon>
        <taxon>Boraginales</taxon>
        <taxon>Boraginaceae</taxon>
        <taxon>Boraginoideae</taxon>
        <taxon>Lithospermeae</taxon>
        <taxon>Lithospermum</taxon>
    </lineage>
</organism>